<keyword evidence="4 6" id="KW-0238">DNA-binding</keyword>
<keyword evidence="5" id="KW-0233">DNA recombination</keyword>
<comment type="similarity">
    <text evidence="2">Belongs to the 'phage' integrase family.</text>
</comment>
<dbReference type="RefSeq" id="WP_130182551.1">
    <property type="nucleotide sequence ID" value="NZ_CP035945.1"/>
</dbReference>
<dbReference type="Gene3D" id="1.10.150.130">
    <property type="match status" value="1"/>
</dbReference>
<evidence type="ECO:0000256" key="2">
    <source>
        <dbReference type="ARBA" id="ARBA00008857"/>
    </source>
</evidence>
<evidence type="ECO:0000259" key="8">
    <source>
        <dbReference type="PROSITE" id="PS51900"/>
    </source>
</evidence>
<sequence>MKRDIQKILKEYEKHLQYQERSQKTIEKYIRDLRAFFIFMNGKKIEKETVLKWKETLRETHAPASINSMLAAVNGYLEFTGVPQMKVKPLKMQREIFSKPEKELTREEYVRLVKAAEQKGNRRLSLLLQSICATGIRVSELQYITKESLCTGQAAVTCKGKNRVVFLHRDLCRALRNYCRETGIESGPVFRTKSGRPLDRNNIWRDMKSLCGSAGVEPKKVFPHNLRHLFAKAYYMLERDLVKLADLLGHANISTTRIYTMESGKEHLRQLERMELVITT</sequence>
<dbReference type="PANTHER" id="PTHR30349">
    <property type="entry name" value="PHAGE INTEGRASE-RELATED"/>
    <property type="match status" value="1"/>
</dbReference>
<evidence type="ECO:0000313" key="10">
    <source>
        <dbReference type="Proteomes" id="UP000289794"/>
    </source>
</evidence>
<dbReference type="PROSITE" id="PS51898">
    <property type="entry name" value="TYR_RECOMBINASE"/>
    <property type="match status" value="1"/>
</dbReference>
<evidence type="ECO:0000313" key="9">
    <source>
        <dbReference type="EMBL" id="QBE99528.1"/>
    </source>
</evidence>
<dbReference type="EMBL" id="CP035945">
    <property type="protein sequence ID" value="QBE99528.1"/>
    <property type="molecule type" value="Genomic_DNA"/>
</dbReference>
<evidence type="ECO:0000256" key="1">
    <source>
        <dbReference type="ARBA" id="ARBA00003283"/>
    </source>
</evidence>
<organism evidence="9 10">
    <name type="scientific">Blautia producta</name>
    <dbReference type="NCBI Taxonomy" id="33035"/>
    <lineage>
        <taxon>Bacteria</taxon>
        <taxon>Bacillati</taxon>
        <taxon>Bacillota</taxon>
        <taxon>Clostridia</taxon>
        <taxon>Lachnospirales</taxon>
        <taxon>Lachnospiraceae</taxon>
        <taxon>Blautia</taxon>
    </lineage>
</organism>
<dbReference type="PANTHER" id="PTHR30349:SF89">
    <property type="entry name" value="INTEGRASE_RECOMBINASE"/>
    <property type="match status" value="1"/>
</dbReference>
<evidence type="ECO:0000259" key="7">
    <source>
        <dbReference type="PROSITE" id="PS51898"/>
    </source>
</evidence>
<dbReference type="InterPro" id="IPR002104">
    <property type="entry name" value="Integrase_catalytic"/>
</dbReference>
<feature type="domain" description="Core-binding (CB)" evidence="8">
    <location>
        <begin position="3"/>
        <end position="81"/>
    </location>
</feature>
<evidence type="ECO:0000256" key="4">
    <source>
        <dbReference type="ARBA" id="ARBA00023125"/>
    </source>
</evidence>
<keyword evidence="3" id="KW-0229">DNA integration</keyword>
<dbReference type="InterPro" id="IPR011010">
    <property type="entry name" value="DNA_brk_join_enz"/>
</dbReference>
<proteinExistence type="inferred from homology"/>
<dbReference type="Pfam" id="PF02899">
    <property type="entry name" value="Phage_int_SAM_1"/>
    <property type="match status" value="1"/>
</dbReference>
<dbReference type="SUPFAM" id="SSF56349">
    <property type="entry name" value="DNA breaking-rejoining enzymes"/>
    <property type="match status" value="1"/>
</dbReference>
<dbReference type="Proteomes" id="UP000289794">
    <property type="component" value="Chromosome"/>
</dbReference>
<feature type="domain" description="Tyr recombinase" evidence="7">
    <location>
        <begin position="99"/>
        <end position="273"/>
    </location>
</feature>
<evidence type="ECO:0000256" key="5">
    <source>
        <dbReference type="ARBA" id="ARBA00023172"/>
    </source>
</evidence>
<dbReference type="GO" id="GO:0003677">
    <property type="term" value="F:DNA binding"/>
    <property type="evidence" value="ECO:0007669"/>
    <property type="project" value="UniProtKB-UniRule"/>
</dbReference>
<comment type="function">
    <text evidence="1">Site-specific tyrosine recombinase, which acts by catalyzing the cutting and rejoining of the recombining DNA molecules.</text>
</comment>
<evidence type="ECO:0000256" key="6">
    <source>
        <dbReference type="PROSITE-ProRule" id="PRU01248"/>
    </source>
</evidence>
<dbReference type="InterPro" id="IPR044068">
    <property type="entry name" value="CB"/>
</dbReference>
<dbReference type="InterPro" id="IPR004107">
    <property type="entry name" value="Integrase_SAM-like_N"/>
</dbReference>
<dbReference type="InterPro" id="IPR013762">
    <property type="entry name" value="Integrase-like_cat_sf"/>
</dbReference>
<accession>A0A4V0Z896</accession>
<dbReference type="GO" id="GO:0006310">
    <property type="term" value="P:DNA recombination"/>
    <property type="evidence" value="ECO:0007669"/>
    <property type="project" value="UniProtKB-KW"/>
</dbReference>
<dbReference type="GO" id="GO:0015074">
    <property type="term" value="P:DNA integration"/>
    <property type="evidence" value="ECO:0007669"/>
    <property type="project" value="UniProtKB-KW"/>
</dbReference>
<protein>
    <submittedName>
        <fullName evidence="9">Tyrosine recombinase XerD</fullName>
    </submittedName>
</protein>
<reference evidence="9 10" key="1">
    <citation type="submission" date="2019-01" db="EMBL/GenBank/DDBJ databases">
        <title>PMF-metabolizing Aryl O-demethylase.</title>
        <authorList>
            <person name="Kim M."/>
        </authorList>
    </citation>
    <scope>NUCLEOTIDE SEQUENCE [LARGE SCALE GENOMIC DNA]</scope>
    <source>
        <strain evidence="9 10">PMF1</strain>
    </source>
</reference>
<dbReference type="InterPro" id="IPR050090">
    <property type="entry name" value="Tyrosine_recombinase_XerCD"/>
</dbReference>
<name>A0A4V0Z896_9FIRM</name>
<dbReference type="Pfam" id="PF00589">
    <property type="entry name" value="Phage_integrase"/>
    <property type="match status" value="1"/>
</dbReference>
<dbReference type="InterPro" id="IPR010998">
    <property type="entry name" value="Integrase_recombinase_N"/>
</dbReference>
<dbReference type="PROSITE" id="PS51900">
    <property type="entry name" value="CB"/>
    <property type="match status" value="1"/>
</dbReference>
<dbReference type="KEGG" id="bpro:PMF13cell1_05105"/>
<dbReference type="AlphaFoldDB" id="A0A4V0Z896"/>
<gene>
    <name evidence="9" type="primary">xerD_24</name>
    <name evidence="9" type="ORF">PMF13cell1_05105</name>
</gene>
<dbReference type="Gene3D" id="1.10.443.10">
    <property type="entry name" value="Intergrase catalytic core"/>
    <property type="match status" value="1"/>
</dbReference>
<evidence type="ECO:0000256" key="3">
    <source>
        <dbReference type="ARBA" id="ARBA00022908"/>
    </source>
</evidence>